<organism evidence="1 2">
    <name type="scientific">Pseudaquabacterium inlustre</name>
    <dbReference type="NCBI Taxonomy" id="2984192"/>
    <lineage>
        <taxon>Bacteria</taxon>
        <taxon>Pseudomonadati</taxon>
        <taxon>Pseudomonadota</taxon>
        <taxon>Betaproteobacteria</taxon>
        <taxon>Burkholderiales</taxon>
        <taxon>Sphaerotilaceae</taxon>
        <taxon>Pseudaquabacterium</taxon>
    </lineage>
</organism>
<accession>A0ABU9CE13</accession>
<reference evidence="1 2" key="1">
    <citation type="submission" date="2024-04" db="EMBL/GenBank/DDBJ databases">
        <title>Novel species of the genus Ideonella isolated from streams.</title>
        <authorList>
            <person name="Lu H."/>
        </authorList>
    </citation>
    <scope>NUCLEOTIDE SEQUENCE [LARGE SCALE GENOMIC DNA]</scope>
    <source>
        <strain evidence="1 2">DXS22W</strain>
    </source>
</reference>
<evidence type="ECO:0000313" key="1">
    <source>
        <dbReference type="EMBL" id="MEK8048727.1"/>
    </source>
</evidence>
<gene>
    <name evidence="1" type="ORF">AACH10_00580</name>
</gene>
<comment type="caution">
    <text evidence="1">The sequence shown here is derived from an EMBL/GenBank/DDBJ whole genome shotgun (WGS) entry which is preliminary data.</text>
</comment>
<evidence type="ECO:0000313" key="2">
    <source>
        <dbReference type="Proteomes" id="UP001365405"/>
    </source>
</evidence>
<name>A0ABU9CE13_9BURK</name>
<proteinExistence type="predicted"/>
<protein>
    <submittedName>
        <fullName evidence="1">Uncharacterized protein</fullName>
    </submittedName>
</protein>
<dbReference type="Proteomes" id="UP001365405">
    <property type="component" value="Unassembled WGS sequence"/>
</dbReference>
<dbReference type="RefSeq" id="WP_341408402.1">
    <property type="nucleotide sequence ID" value="NZ_JBBUTH010000001.1"/>
</dbReference>
<keyword evidence="2" id="KW-1185">Reference proteome</keyword>
<dbReference type="EMBL" id="JBBUTH010000001">
    <property type="protein sequence ID" value="MEK8048727.1"/>
    <property type="molecule type" value="Genomic_DNA"/>
</dbReference>
<sequence>MPAPQSDKKLDGLPLAELQRLLAETDAAIAERRVEELKVLADGFARKLAMNGFSVREGIDALKPYAKLKGYGG</sequence>